<keyword evidence="10" id="KW-1185">Reference proteome</keyword>
<dbReference type="PANTHER" id="PTHR33938">
    <property type="entry name" value="FERULOYL ESTERASE B-RELATED"/>
    <property type="match status" value="1"/>
</dbReference>
<protein>
    <recommendedName>
        <fullName evidence="8">Carboxylic ester hydrolase</fullName>
        <ecNumber evidence="8">3.1.1.-</ecNumber>
    </recommendedName>
</protein>
<keyword evidence="7" id="KW-1015">Disulfide bond</keyword>
<proteinExistence type="inferred from homology"/>
<evidence type="ECO:0000256" key="3">
    <source>
        <dbReference type="ARBA" id="ARBA00022723"/>
    </source>
</evidence>
<evidence type="ECO:0000256" key="7">
    <source>
        <dbReference type="ARBA" id="ARBA00023157"/>
    </source>
</evidence>
<evidence type="ECO:0000313" key="9">
    <source>
        <dbReference type="EMBL" id="CAF9931694.1"/>
    </source>
</evidence>
<dbReference type="AlphaFoldDB" id="A0A8H3FYU4"/>
<keyword evidence="5 8" id="KW-0378">Hydrolase</keyword>
<feature type="chain" id="PRO_5034543617" description="Carboxylic ester hydrolase" evidence="8">
    <location>
        <begin position="24"/>
        <end position="586"/>
    </location>
</feature>
<keyword evidence="2" id="KW-0719">Serine esterase</keyword>
<evidence type="ECO:0000256" key="6">
    <source>
        <dbReference type="ARBA" id="ARBA00022837"/>
    </source>
</evidence>
<gene>
    <name evidence="9" type="ORF">GOMPHAMPRED_006375</name>
</gene>
<keyword evidence="4 8" id="KW-0732">Signal</keyword>
<dbReference type="Proteomes" id="UP000664169">
    <property type="component" value="Unassembled WGS sequence"/>
</dbReference>
<name>A0A8H3FYU4_9LECA</name>
<evidence type="ECO:0000256" key="8">
    <source>
        <dbReference type="RuleBase" id="RU361238"/>
    </source>
</evidence>
<dbReference type="InterPro" id="IPR011118">
    <property type="entry name" value="Tannase/feruloyl_esterase"/>
</dbReference>
<evidence type="ECO:0000256" key="1">
    <source>
        <dbReference type="ARBA" id="ARBA00006249"/>
    </source>
</evidence>
<dbReference type="InterPro" id="IPR029058">
    <property type="entry name" value="AB_hydrolase_fold"/>
</dbReference>
<dbReference type="EMBL" id="CAJPDQ010000040">
    <property type="protein sequence ID" value="CAF9931694.1"/>
    <property type="molecule type" value="Genomic_DNA"/>
</dbReference>
<reference evidence="9" key="1">
    <citation type="submission" date="2021-03" db="EMBL/GenBank/DDBJ databases">
        <authorList>
            <person name="Tagirdzhanova G."/>
        </authorList>
    </citation>
    <scope>NUCLEOTIDE SEQUENCE</scope>
</reference>
<keyword evidence="3" id="KW-0479">Metal-binding</keyword>
<evidence type="ECO:0000256" key="2">
    <source>
        <dbReference type="ARBA" id="ARBA00022487"/>
    </source>
</evidence>
<dbReference type="OrthoDB" id="3039123at2759"/>
<dbReference type="GO" id="GO:0030600">
    <property type="term" value="F:feruloyl esterase activity"/>
    <property type="evidence" value="ECO:0007669"/>
    <property type="project" value="UniProtKB-ARBA"/>
</dbReference>
<sequence>MAFHWTFHSFLLLFVTLLGVTAATDCTADAFQAFLPSNASINFIYPIQGPNGTFGDPADNDFGANATHLPDLCTVSIKITIPGNSFSFGLFLPDKWNNRLIGTGNTGFGGGINWPYMGHLVNYGMVAFSTDTGHNSGPSDAAWAYGADTQQTDWGYYAMHESVLMAKQVITSYYSSQIDYSYYMACSGGGRQGMKEMQNYPDDFNGYAIGAPPWLLSHLHVWAAYVGVVNVPNTTASHISEDLLSNLTDVVTAICDPQDGVSDGTIAEPWSCDFNSTMLLCNGNNAPICLTPEQLPTFDKIAGDWYDDKGNLVFPSFMLGADMSGLGGGDTPSGFGTQYIDNFLYNNTNWNYTTVSPETVAQADSLDAGSGNADNFDLSPLKAAGGKVMMYHGLADPLIPPGSTIYYYEQVQRTMGNTDDFYRFFTIPGMHHCSGSYGAPYYIGGGGQKLDDGVYSVPGFVDPQHDIVLAVMNWVENGTAPDSLIATKFKGNLVANGVLKQAPLCPYPKRAIYQGHGNINDPDNWQCGTATALSLPTMTIAERGSVSISPNPVMPSRPADSGSTNLQITWSSHLLVLACLTVVLAW</sequence>
<dbReference type="GO" id="GO:0046872">
    <property type="term" value="F:metal ion binding"/>
    <property type="evidence" value="ECO:0007669"/>
    <property type="project" value="UniProtKB-KW"/>
</dbReference>
<evidence type="ECO:0000313" key="10">
    <source>
        <dbReference type="Proteomes" id="UP000664169"/>
    </source>
</evidence>
<organism evidence="9 10">
    <name type="scientific">Gomphillus americanus</name>
    <dbReference type="NCBI Taxonomy" id="1940652"/>
    <lineage>
        <taxon>Eukaryota</taxon>
        <taxon>Fungi</taxon>
        <taxon>Dikarya</taxon>
        <taxon>Ascomycota</taxon>
        <taxon>Pezizomycotina</taxon>
        <taxon>Lecanoromycetes</taxon>
        <taxon>OSLEUM clade</taxon>
        <taxon>Ostropomycetidae</taxon>
        <taxon>Ostropales</taxon>
        <taxon>Graphidaceae</taxon>
        <taxon>Gomphilloideae</taxon>
        <taxon>Gomphillus</taxon>
    </lineage>
</organism>
<evidence type="ECO:0000256" key="4">
    <source>
        <dbReference type="ARBA" id="ARBA00022729"/>
    </source>
</evidence>
<keyword evidence="6" id="KW-0106">Calcium</keyword>
<accession>A0A8H3FYU4</accession>
<dbReference type="EC" id="3.1.1.-" evidence="8"/>
<comment type="caution">
    <text evidence="9">The sequence shown here is derived from an EMBL/GenBank/DDBJ whole genome shotgun (WGS) entry which is preliminary data.</text>
</comment>
<comment type="similarity">
    <text evidence="1 8">Belongs to the tannase family.</text>
</comment>
<feature type="signal peptide" evidence="8">
    <location>
        <begin position="1"/>
        <end position="23"/>
    </location>
</feature>
<dbReference type="PANTHER" id="PTHR33938:SF2">
    <property type="entry name" value="CARBOXYLIC ESTER HYDROLASE"/>
    <property type="match status" value="1"/>
</dbReference>
<dbReference type="Pfam" id="PF07519">
    <property type="entry name" value="Tannase"/>
    <property type="match status" value="1"/>
</dbReference>
<dbReference type="SUPFAM" id="SSF53474">
    <property type="entry name" value="alpha/beta-Hydrolases"/>
    <property type="match status" value="1"/>
</dbReference>
<evidence type="ECO:0000256" key="5">
    <source>
        <dbReference type="ARBA" id="ARBA00022801"/>
    </source>
</evidence>